<feature type="transmembrane region" description="Helical" evidence="7">
    <location>
        <begin position="474"/>
        <end position="492"/>
    </location>
</feature>
<evidence type="ECO:0000256" key="2">
    <source>
        <dbReference type="ARBA" id="ARBA00022448"/>
    </source>
</evidence>
<keyword evidence="5 7" id="KW-1133">Transmembrane helix</keyword>
<sequence length="619" mass="67366">MMTEPLFITLIILLCAIALFIQAKFRADLIALSALSILGLLGILTLDELVAGFANQVVIMLAGLFIVGAGLLNTGIVEKAGNKLLGLCGGSEWKSLLIVMLTAGILSAFLSGAGIVSILLPLVMSMALQQKTSPTRYLLPLAYASSIGGLLTLTGTPSNMIVADVLQQNGLETLSFFDFSPIGLIAFAAGLFFMLTLGRLLLPERTIAANNSVKGLSAGELAGMYKVYDRLHYLHIPATSDIVGERLSDLQLPIQYELTLIEIQRKQKDKQLPLLQRQLTISARADEVLHPDDIILVFGEEEAVERLALNYELEFKHFNTEQIKKHFLSSRFGLTEILIVPNSDYENQTLIDVHFREKYQCNVLAINRNGEYIQADVGTERLKPGDAILIHGEWENIERISSDLQDVIVIGSTSEDGSHIYSKSKAWISVGITALMVILLSLDSIPPVLSVLTAALLMIITGCVRSMEDAYQKINWEPILLIAAMFGITTALDNTGGVRMISDWLAVLFSNIGPHGILAVFYLLTLILSQFIPYGAAVVIMTPIALTSSVNLGIDPIPVFICLAVAGSLALSTPRVATTNALVMTAGDYKYKDFIVIGISIQVFIGVIMVITIPWIFPF</sequence>
<comment type="caution">
    <text evidence="9">The sequence shown here is derived from an EMBL/GenBank/DDBJ whole genome shotgun (WGS) entry which is preliminary data.</text>
</comment>
<feature type="domain" description="RCK C-terminal" evidence="8">
    <location>
        <begin position="216"/>
        <end position="313"/>
    </location>
</feature>
<evidence type="ECO:0000256" key="4">
    <source>
        <dbReference type="ARBA" id="ARBA00022737"/>
    </source>
</evidence>
<dbReference type="GO" id="GO:0006813">
    <property type="term" value="P:potassium ion transport"/>
    <property type="evidence" value="ECO:0007669"/>
    <property type="project" value="InterPro"/>
</dbReference>
<dbReference type="GO" id="GO:0008324">
    <property type="term" value="F:monoatomic cation transmembrane transporter activity"/>
    <property type="evidence" value="ECO:0007669"/>
    <property type="project" value="InterPro"/>
</dbReference>
<feature type="transmembrane region" description="Helical" evidence="7">
    <location>
        <begin position="594"/>
        <end position="617"/>
    </location>
</feature>
<comment type="subcellular location">
    <subcellularLocation>
        <location evidence="1">Membrane</location>
        <topology evidence="1">Multi-pass membrane protein</topology>
    </subcellularLocation>
</comment>
<dbReference type="PANTHER" id="PTHR43652">
    <property type="entry name" value="BASIC AMINO ACID ANTIPORTER YFCC-RELATED"/>
    <property type="match status" value="1"/>
</dbReference>
<feature type="domain" description="RCK C-terminal" evidence="8">
    <location>
        <begin position="322"/>
        <end position="406"/>
    </location>
</feature>
<dbReference type="GO" id="GO:0005886">
    <property type="term" value="C:plasma membrane"/>
    <property type="evidence" value="ECO:0007669"/>
    <property type="project" value="TreeGrafter"/>
</dbReference>
<keyword evidence="3 7" id="KW-0812">Transmembrane</keyword>
<dbReference type="Gene3D" id="3.30.70.1450">
    <property type="entry name" value="Regulator of K+ conductance, C-terminal domain"/>
    <property type="match status" value="2"/>
</dbReference>
<name>A0A120GMY7_9BACI</name>
<feature type="transmembrane region" description="Helical" evidence="7">
    <location>
        <begin position="556"/>
        <end position="573"/>
    </location>
</feature>
<feature type="transmembrane region" description="Helical" evidence="7">
    <location>
        <begin position="30"/>
        <end position="50"/>
    </location>
</feature>
<dbReference type="PROSITE" id="PS51202">
    <property type="entry name" value="RCK_C"/>
    <property type="match status" value="2"/>
</dbReference>
<dbReference type="InterPro" id="IPR036721">
    <property type="entry name" value="RCK_C_sf"/>
</dbReference>
<evidence type="ECO:0000256" key="1">
    <source>
        <dbReference type="ARBA" id="ARBA00004141"/>
    </source>
</evidence>
<evidence type="ECO:0000256" key="5">
    <source>
        <dbReference type="ARBA" id="ARBA00022989"/>
    </source>
</evidence>
<evidence type="ECO:0000256" key="6">
    <source>
        <dbReference type="ARBA" id="ARBA00023136"/>
    </source>
</evidence>
<dbReference type="Pfam" id="PF03600">
    <property type="entry name" value="CitMHS"/>
    <property type="match status" value="1"/>
</dbReference>
<keyword evidence="6 7" id="KW-0472">Membrane</keyword>
<reference evidence="9 10" key="1">
    <citation type="submission" date="2015-11" db="EMBL/GenBank/DDBJ databases">
        <title>Genome Sequence of Bacillus simplex strain VanAntwerpen2.</title>
        <authorList>
            <person name="Couger M.B."/>
        </authorList>
    </citation>
    <scope>NUCLEOTIDE SEQUENCE [LARGE SCALE GENOMIC DNA]</scope>
    <source>
        <strain evidence="9 10">VanAntwerpen02</strain>
    </source>
</reference>
<protein>
    <submittedName>
        <fullName evidence="9">Tricarboxylate transporter</fullName>
    </submittedName>
</protein>
<dbReference type="SUPFAM" id="SSF116726">
    <property type="entry name" value="TrkA C-terminal domain-like"/>
    <property type="match status" value="2"/>
</dbReference>
<feature type="transmembrane region" description="Helical" evidence="7">
    <location>
        <begin position="57"/>
        <end position="76"/>
    </location>
</feature>
<feature type="transmembrane region" description="Helical" evidence="7">
    <location>
        <begin position="426"/>
        <end position="442"/>
    </location>
</feature>
<organism evidence="9 10">
    <name type="scientific">Peribacillus simplex</name>
    <dbReference type="NCBI Taxonomy" id="1478"/>
    <lineage>
        <taxon>Bacteria</taxon>
        <taxon>Bacillati</taxon>
        <taxon>Bacillota</taxon>
        <taxon>Bacilli</taxon>
        <taxon>Bacillales</taxon>
        <taxon>Bacillaceae</taxon>
        <taxon>Peribacillus</taxon>
    </lineage>
</organism>
<feature type="transmembrane region" description="Helical" evidence="7">
    <location>
        <begin position="141"/>
        <end position="162"/>
    </location>
</feature>
<gene>
    <name evidence="9" type="ORF">AS888_01250</name>
</gene>
<evidence type="ECO:0000313" key="9">
    <source>
        <dbReference type="EMBL" id="KWW11630.1"/>
    </source>
</evidence>
<evidence type="ECO:0000256" key="7">
    <source>
        <dbReference type="SAM" id="Phobius"/>
    </source>
</evidence>
<accession>A0A120GMY7</accession>
<dbReference type="InterPro" id="IPR006037">
    <property type="entry name" value="RCK_C"/>
</dbReference>
<feature type="transmembrane region" description="Helical" evidence="7">
    <location>
        <begin position="182"/>
        <end position="202"/>
    </location>
</feature>
<dbReference type="PANTHER" id="PTHR43652:SF1">
    <property type="entry name" value="RESPONSE REGULATOR"/>
    <property type="match status" value="1"/>
</dbReference>
<dbReference type="InterPro" id="IPR051679">
    <property type="entry name" value="DASS-Related_Transporters"/>
</dbReference>
<keyword evidence="10" id="KW-1185">Reference proteome</keyword>
<dbReference type="Proteomes" id="UP000064189">
    <property type="component" value="Unassembled WGS sequence"/>
</dbReference>
<evidence type="ECO:0000313" key="10">
    <source>
        <dbReference type="Proteomes" id="UP000064189"/>
    </source>
</evidence>
<evidence type="ECO:0000259" key="8">
    <source>
        <dbReference type="PROSITE" id="PS51202"/>
    </source>
</evidence>
<dbReference type="AlphaFoldDB" id="A0A120GMY7"/>
<keyword evidence="4" id="KW-0677">Repeat</keyword>
<evidence type="ECO:0000256" key="3">
    <source>
        <dbReference type="ARBA" id="ARBA00022692"/>
    </source>
</evidence>
<dbReference type="Pfam" id="PF02080">
    <property type="entry name" value="TrkA_C"/>
    <property type="match status" value="2"/>
</dbReference>
<dbReference type="EMBL" id="LNNH01000051">
    <property type="protein sequence ID" value="KWW11630.1"/>
    <property type="molecule type" value="Genomic_DNA"/>
</dbReference>
<dbReference type="InterPro" id="IPR004680">
    <property type="entry name" value="Cit_transptr-like_dom"/>
</dbReference>
<feature type="transmembrane region" description="Helical" evidence="7">
    <location>
        <begin position="96"/>
        <end position="120"/>
    </location>
</feature>
<proteinExistence type="predicted"/>
<keyword evidence="2" id="KW-0813">Transport</keyword>